<evidence type="ECO:0000313" key="2">
    <source>
        <dbReference type="Proteomes" id="UP000198211"/>
    </source>
</evidence>
<sequence length="99" mass="11095">MCHFCKKSIHIKADCFSVNKPSRETRIHVLNEGPAVAEQVTRSFRVANISLNVLCETPLIYKSRPLFSVPGEISVDDEKILTPSMLLDCEATAVYVSER</sequence>
<evidence type="ECO:0000313" key="1">
    <source>
        <dbReference type="EMBL" id="OWY97353.1"/>
    </source>
</evidence>
<proteinExistence type="predicted"/>
<comment type="caution">
    <text evidence="1">The sequence shown here is derived from an EMBL/GenBank/DDBJ whole genome shotgun (WGS) entry which is preliminary data.</text>
</comment>
<dbReference type="OrthoDB" id="10474206at2759"/>
<organism evidence="1 2">
    <name type="scientific">Phytophthora megakarya</name>
    <dbReference type="NCBI Taxonomy" id="4795"/>
    <lineage>
        <taxon>Eukaryota</taxon>
        <taxon>Sar</taxon>
        <taxon>Stramenopiles</taxon>
        <taxon>Oomycota</taxon>
        <taxon>Peronosporomycetes</taxon>
        <taxon>Peronosporales</taxon>
        <taxon>Peronosporaceae</taxon>
        <taxon>Phytophthora</taxon>
    </lineage>
</organism>
<name>A0A225UWC0_9STRA</name>
<accession>A0A225UWC0</accession>
<reference evidence="2" key="1">
    <citation type="submission" date="2017-03" db="EMBL/GenBank/DDBJ databases">
        <title>Phytopthora megakarya and P. palmivora, two closely related causual agents of cacao black pod achieved similar genome size and gene model numbers by different mechanisms.</title>
        <authorList>
            <person name="Ali S."/>
            <person name="Shao J."/>
            <person name="Larry D.J."/>
            <person name="Kronmiller B."/>
            <person name="Shen D."/>
            <person name="Strem M.D."/>
            <person name="Melnick R.L."/>
            <person name="Guiltinan M.J."/>
            <person name="Tyler B.M."/>
            <person name="Meinhardt L.W."/>
            <person name="Bailey B.A."/>
        </authorList>
    </citation>
    <scope>NUCLEOTIDE SEQUENCE [LARGE SCALE GENOMIC DNA]</scope>
    <source>
        <strain evidence="2">zdho120</strain>
    </source>
</reference>
<dbReference type="Proteomes" id="UP000198211">
    <property type="component" value="Unassembled WGS sequence"/>
</dbReference>
<gene>
    <name evidence="1" type="ORF">PHMEG_00032134</name>
</gene>
<protein>
    <submittedName>
        <fullName evidence="1">Uncharacterized protein</fullName>
    </submittedName>
</protein>
<keyword evidence="2" id="KW-1185">Reference proteome</keyword>
<dbReference type="AlphaFoldDB" id="A0A225UWC0"/>
<dbReference type="EMBL" id="NBNE01010552">
    <property type="protein sequence ID" value="OWY97353.1"/>
    <property type="molecule type" value="Genomic_DNA"/>
</dbReference>